<dbReference type="PANTHER" id="PTHR30582:SF2">
    <property type="entry name" value="L,D-TRANSPEPTIDASE YCIB-RELATED"/>
    <property type="match status" value="1"/>
</dbReference>
<evidence type="ECO:0000256" key="4">
    <source>
        <dbReference type="ARBA" id="ARBA00022984"/>
    </source>
</evidence>
<dbReference type="InterPro" id="IPR050979">
    <property type="entry name" value="LD-transpeptidase"/>
</dbReference>
<evidence type="ECO:0000256" key="6">
    <source>
        <dbReference type="ARBA" id="ARBA00023316"/>
    </source>
</evidence>
<reference evidence="11 12" key="1">
    <citation type="submission" date="2023-10" db="EMBL/GenBank/DDBJ databases">
        <title>Development of a sustainable strategy for remediation of hydrocarbon-contaminated territories based on the waste exchange concept.</title>
        <authorList>
            <person name="Krivoruchko A."/>
        </authorList>
    </citation>
    <scope>NUCLEOTIDE SEQUENCE [LARGE SCALE GENOMIC DNA]</scope>
    <source>
        <strain evidence="11 12">IEGM 1236</strain>
    </source>
</reference>
<dbReference type="PROSITE" id="PS52029">
    <property type="entry name" value="LD_TPASE"/>
    <property type="match status" value="1"/>
</dbReference>
<dbReference type="CDD" id="cd16913">
    <property type="entry name" value="YkuD_like"/>
    <property type="match status" value="1"/>
</dbReference>
<dbReference type="Pfam" id="PF03734">
    <property type="entry name" value="YkuD"/>
    <property type="match status" value="1"/>
</dbReference>
<evidence type="ECO:0000256" key="1">
    <source>
        <dbReference type="ARBA" id="ARBA00004752"/>
    </source>
</evidence>
<evidence type="ECO:0000256" key="8">
    <source>
        <dbReference type="SAM" id="MobiDB-lite"/>
    </source>
</evidence>
<keyword evidence="2" id="KW-0808">Transferase</keyword>
<name>A0ABU4F017_WILMA</name>
<dbReference type="PROSITE" id="PS51257">
    <property type="entry name" value="PROKAR_LIPOPROTEIN"/>
    <property type="match status" value="1"/>
</dbReference>
<evidence type="ECO:0000256" key="2">
    <source>
        <dbReference type="ARBA" id="ARBA00022679"/>
    </source>
</evidence>
<feature type="domain" description="L,D-TPase catalytic" evidence="10">
    <location>
        <begin position="244"/>
        <end position="379"/>
    </location>
</feature>
<feature type="active site" description="Proton donor/acceptor" evidence="7">
    <location>
        <position position="337"/>
    </location>
</feature>
<dbReference type="Gene3D" id="2.60.40.3780">
    <property type="match status" value="1"/>
</dbReference>
<feature type="compositionally biased region" description="Polar residues" evidence="8">
    <location>
        <begin position="47"/>
        <end position="59"/>
    </location>
</feature>
<dbReference type="InterPro" id="IPR005490">
    <property type="entry name" value="LD_TPept_cat_dom"/>
</dbReference>
<feature type="active site" description="Nucleophile" evidence="7">
    <location>
        <position position="355"/>
    </location>
</feature>
<dbReference type="Pfam" id="PF17964">
    <property type="entry name" value="Big_10"/>
    <property type="match status" value="1"/>
</dbReference>
<feature type="region of interest" description="Disordered" evidence="8">
    <location>
        <begin position="25"/>
        <end position="59"/>
    </location>
</feature>
<evidence type="ECO:0000313" key="12">
    <source>
        <dbReference type="Proteomes" id="UP001185792"/>
    </source>
</evidence>
<sequence>MRTPHHRGLLVLVLVVATLAACSSSPSPSTLSSSSPAATSAVDAPQLTITPGDGTTTVKPTDRVEVQTSMGTLELVVLTNETGAQIDGFYTPDRIDWKPAVPLGYGRTYTPTATAVHENQRTERTISFSTVTPGNQTKPTFVSTGGNLLTDDATYGVGMVVVAQFDEPIGDRAAAERSLEVRTDPPVTGSWNWVDERNVHWRPREYYAPGTTVTVSANIYGVQLGENLFGQEDVSTSFTIGDAHVSIADDTTKQVSVFSNGELVRTMPTSMGRGGTETVNGRTIHFWTQSGTYTVLDKANPVIMDSSTYGLPVNSRLGYRQSINYATRISNDGIYLHELVDTIAQQGNTNMSAGCLNLNPDNARWFYDFSVPGDIVEVRNTGGPPLELWQNGDWSVPWDQWIDGSALQ</sequence>
<keyword evidence="12" id="KW-1185">Reference proteome</keyword>
<feature type="chain" id="PRO_5046236379" evidence="9">
    <location>
        <begin position="21"/>
        <end position="408"/>
    </location>
</feature>
<dbReference type="EMBL" id="JAWLUM010000006">
    <property type="protein sequence ID" value="MDV7136854.1"/>
    <property type="molecule type" value="Genomic_DNA"/>
</dbReference>
<protein>
    <submittedName>
        <fullName evidence="11">Ig-like domain-containing protein</fullName>
    </submittedName>
</protein>
<dbReference type="SUPFAM" id="SSF141523">
    <property type="entry name" value="L,D-transpeptidase catalytic domain-like"/>
    <property type="match status" value="1"/>
</dbReference>
<feature type="compositionally biased region" description="Low complexity" evidence="8">
    <location>
        <begin position="25"/>
        <end position="41"/>
    </location>
</feature>
<organism evidence="11 12">
    <name type="scientific">Williamsia marianensis</name>
    <dbReference type="NCBI Taxonomy" id="85044"/>
    <lineage>
        <taxon>Bacteria</taxon>
        <taxon>Bacillati</taxon>
        <taxon>Actinomycetota</taxon>
        <taxon>Actinomycetes</taxon>
        <taxon>Mycobacteriales</taxon>
        <taxon>Nocardiaceae</taxon>
        <taxon>Williamsia</taxon>
    </lineage>
</organism>
<comment type="caution">
    <text evidence="11">The sequence shown here is derived from an EMBL/GenBank/DDBJ whole genome shotgun (WGS) entry which is preliminary data.</text>
</comment>
<comment type="pathway">
    <text evidence="1 7">Cell wall biogenesis; peptidoglycan biosynthesis.</text>
</comment>
<feature type="signal peptide" evidence="9">
    <location>
        <begin position="1"/>
        <end position="20"/>
    </location>
</feature>
<dbReference type="InterPro" id="IPR041280">
    <property type="entry name" value="Big_10"/>
</dbReference>
<accession>A0ABU4F017</accession>
<evidence type="ECO:0000259" key="10">
    <source>
        <dbReference type="PROSITE" id="PS52029"/>
    </source>
</evidence>
<evidence type="ECO:0000256" key="5">
    <source>
        <dbReference type="ARBA" id="ARBA00023315"/>
    </source>
</evidence>
<dbReference type="Gene3D" id="2.60.40.3710">
    <property type="match status" value="1"/>
</dbReference>
<keyword evidence="4 7" id="KW-0573">Peptidoglycan synthesis</keyword>
<dbReference type="InterPro" id="IPR038063">
    <property type="entry name" value="Transpep_catalytic_dom"/>
</dbReference>
<keyword evidence="6 7" id="KW-0961">Cell wall biogenesis/degradation</keyword>
<proteinExistence type="predicted"/>
<dbReference type="PANTHER" id="PTHR30582">
    <property type="entry name" value="L,D-TRANSPEPTIDASE"/>
    <property type="match status" value="1"/>
</dbReference>
<evidence type="ECO:0000256" key="3">
    <source>
        <dbReference type="ARBA" id="ARBA00022960"/>
    </source>
</evidence>
<evidence type="ECO:0000256" key="7">
    <source>
        <dbReference type="PROSITE-ProRule" id="PRU01373"/>
    </source>
</evidence>
<gene>
    <name evidence="11" type="ORF">R4198_24455</name>
</gene>
<dbReference type="CDD" id="cd13432">
    <property type="entry name" value="LDT_IgD_like_2"/>
    <property type="match status" value="1"/>
</dbReference>
<dbReference type="Proteomes" id="UP001185792">
    <property type="component" value="Unassembled WGS sequence"/>
</dbReference>
<dbReference type="Gene3D" id="2.40.440.10">
    <property type="entry name" value="L,D-transpeptidase catalytic domain-like"/>
    <property type="match status" value="1"/>
</dbReference>
<evidence type="ECO:0000313" key="11">
    <source>
        <dbReference type="EMBL" id="MDV7136854.1"/>
    </source>
</evidence>
<keyword evidence="3 7" id="KW-0133">Cell shape</keyword>
<keyword evidence="5" id="KW-0012">Acyltransferase</keyword>
<keyword evidence="9" id="KW-0732">Signal</keyword>
<evidence type="ECO:0000256" key="9">
    <source>
        <dbReference type="SAM" id="SignalP"/>
    </source>
</evidence>
<dbReference type="RefSeq" id="WP_317714807.1">
    <property type="nucleotide sequence ID" value="NZ_JAWLUM010000006.1"/>
</dbReference>